<dbReference type="SUPFAM" id="SSF51182">
    <property type="entry name" value="RmlC-like cupins"/>
    <property type="match status" value="1"/>
</dbReference>
<keyword evidence="2" id="KW-1185">Reference proteome</keyword>
<dbReference type="InterPro" id="IPR011051">
    <property type="entry name" value="RmlC_Cupin_sf"/>
</dbReference>
<dbReference type="RefSeq" id="WP_211352160.1">
    <property type="nucleotide sequence ID" value="NZ_SODV01000002.1"/>
</dbReference>
<sequence>MTPAIIQTYVHTGEGFHPFFIREGWQVAQLNYIEPQGFQAITKMEVHRRTDEVFILLKGTAILIAGEAGEEGFIFHCLRMEPGLTYNIPMDTWHNIALEESAQVMIVEVNDTHLTDVTYRELNPEEKTRLYKEIQDERSTAF</sequence>
<dbReference type="Gene3D" id="2.60.120.10">
    <property type="entry name" value="Jelly Rolls"/>
    <property type="match status" value="1"/>
</dbReference>
<dbReference type="Proteomes" id="UP000294498">
    <property type="component" value="Unassembled WGS sequence"/>
</dbReference>
<dbReference type="EMBL" id="SODV01000002">
    <property type="protein sequence ID" value="TDW95901.1"/>
    <property type="molecule type" value="Genomic_DNA"/>
</dbReference>
<comment type="caution">
    <text evidence="1">The sequence shown here is derived from an EMBL/GenBank/DDBJ whole genome shotgun (WGS) entry which is preliminary data.</text>
</comment>
<reference evidence="1 2" key="1">
    <citation type="submission" date="2019-03" db="EMBL/GenBank/DDBJ databases">
        <title>Genomic Encyclopedia of Type Strains, Phase IV (KMG-IV): sequencing the most valuable type-strain genomes for metagenomic binning, comparative biology and taxonomic classification.</title>
        <authorList>
            <person name="Goeker M."/>
        </authorList>
    </citation>
    <scope>NUCLEOTIDE SEQUENCE [LARGE SCALE GENOMIC DNA]</scope>
    <source>
        <strain evidence="1 2">DSM 100059</strain>
    </source>
</reference>
<evidence type="ECO:0000313" key="2">
    <source>
        <dbReference type="Proteomes" id="UP000294498"/>
    </source>
</evidence>
<name>A0A4R8DEE6_9BACT</name>
<dbReference type="InterPro" id="IPR014710">
    <property type="entry name" value="RmlC-like_jellyroll"/>
</dbReference>
<evidence type="ECO:0000313" key="1">
    <source>
        <dbReference type="EMBL" id="TDW95901.1"/>
    </source>
</evidence>
<proteinExistence type="predicted"/>
<gene>
    <name evidence="1" type="ORF">EDB95_3722</name>
</gene>
<organism evidence="1 2">
    <name type="scientific">Dinghuibacter silviterrae</name>
    <dbReference type="NCBI Taxonomy" id="1539049"/>
    <lineage>
        <taxon>Bacteria</taxon>
        <taxon>Pseudomonadati</taxon>
        <taxon>Bacteroidota</taxon>
        <taxon>Chitinophagia</taxon>
        <taxon>Chitinophagales</taxon>
        <taxon>Chitinophagaceae</taxon>
        <taxon>Dinghuibacter</taxon>
    </lineage>
</organism>
<protein>
    <recommendedName>
        <fullName evidence="3">WxcM-like protein</fullName>
    </recommendedName>
</protein>
<accession>A0A4R8DEE6</accession>
<dbReference type="AlphaFoldDB" id="A0A4R8DEE6"/>
<evidence type="ECO:0008006" key="3">
    <source>
        <dbReference type="Google" id="ProtNLM"/>
    </source>
</evidence>